<dbReference type="AlphaFoldDB" id="A0A0N5AWH2"/>
<evidence type="ECO:0000256" key="2">
    <source>
        <dbReference type="ARBA" id="ARBA00022801"/>
    </source>
</evidence>
<proteinExistence type="inferred from homology"/>
<dbReference type="HAMAP" id="MF_01970">
    <property type="entry name" value="Kynureninase"/>
    <property type="match status" value="1"/>
</dbReference>
<feature type="binding site" evidence="4">
    <location>
        <position position="327"/>
    </location>
    <ligand>
        <name>pyridoxal 5'-phosphate</name>
        <dbReference type="ChEBI" id="CHEBI:597326"/>
    </ligand>
</feature>
<dbReference type="GO" id="GO:0043420">
    <property type="term" value="P:anthranilate metabolic process"/>
    <property type="evidence" value="ECO:0007669"/>
    <property type="project" value="UniProtKB-UniRule"/>
</dbReference>
<dbReference type="Gene3D" id="3.90.1150.10">
    <property type="entry name" value="Aspartate Aminotransferase, domain 1"/>
    <property type="match status" value="1"/>
</dbReference>
<keyword evidence="4 5" id="KW-0963">Cytoplasm</keyword>
<dbReference type="GO" id="GO:0030429">
    <property type="term" value="F:kynureninase activity"/>
    <property type="evidence" value="ECO:0007669"/>
    <property type="project" value="UniProtKB-UniRule"/>
</dbReference>
<comment type="catalytic activity">
    <reaction evidence="4 5">
        <text>L-kynurenine + H2O = anthranilate + L-alanine + H(+)</text>
        <dbReference type="Rhea" id="RHEA:16813"/>
        <dbReference type="ChEBI" id="CHEBI:15377"/>
        <dbReference type="ChEBI" id="CHEBI:15378"/>
        <dbReference type="ChEBI" id="CHEBI:16567"/>
        <dbReference type="ChEBI" id="CHEBI:57959"/>
        <dbReference type="ChEBI" id="CHEBI:57972"/>
        <dbReference type="EC" id="3.7.1.3"/>
    </reaction>
</comment>
<feature type="binding site" evidence="4">
    <location>
        <position position="131"/>
    </location>
    <ligand>
        <name>pyridoxal 5'-phosphate</name>
        <dbReference type="ChEBI" id="CHEBI:597326"/>
    </ligand>
</feature>
<comment type="catalytic activity">
    <reaction evidence="5">
        <text>3-hydroxy-L-kynurenine + H2O = 3-hydroxyanthranilate + L-alanine + H(+)</text>
        <dbReference type="Rhea" id="RHEA:25143"/>
        <dbReference type="ChEBI" id="CHEBI:15377"/>
        <dbReference type="ChEBI" id="CHEBI:15378"/>
        <dbReference type="ChEBI" id="CHEBI:36559"/>
        <dbReference type="ChEBI" id="CHEBI:57972"/>
        <dbReference type="ChEBI" id="CHEBI:58125"/>
        <dbReference type="EC" id="3.7.1.3"/>
    </reaction>
</comment>
<dbReference type="InterPro" id="IPR015424">
    <property type="entry name" value="PyrdxlP-dep_Trfase"/>
</dbReference>
<keyword evidence="1 4" id="KW-0662">Pyridine nucleotide biosynthesis</keyword>
<dbReference type="PIRSF" id="PIRSF038800">
    <property type="entry name" value="KYNU"/>
    <property type="match status" value="1"/>
</dbReference>
<dbReference type="PANTHER" id="PTHR14084:SF0">
    <property type="entry name" value="KYNURENINASE"/>
    <property type="match status" value="1"/>
</dbReference>
<dbReference type="InterPro" id="IPR015422">
    <property type="entry name" value="PyrdxlP-dep_Trfase_small"/>
</dbReference>
<dbReference type="NCBIfam" id="TIGR01814">
    <property type="entry name" value="kynureninase"/>
    <property type="match status" value="1"/>
</dbReference>
<dbReference type="SUPFAM" id="SSF53383">
    <property type="entry name" value="PLP-dependent transferases"/>
    <property type="match status" value="1"/>
</dbReference>
<dbReference type="Gene3D" id="3.40.640.10">
    <property type="entry name" value="Type I PLP-dependent aspartate aminotransferase-like (Major domain)"/>
    <property type="match status" value="1"/>
</dbReference>
<feature type="binding site" evidence="4">
    <location>
        <position position="132"/>
    </location>
    <ligand>
        <name>pyridoxal 5'-phosphate</name>
        <dbReference type="ChEBI" id="CHEBI:597326"/>
    </ligand>
</feature>
<dbReference type="InterPro" id="IPR010111">
    <property type="entry name" value="Kynureninase"/>
</dbReference>
<keyword evidence="2 4" id="KW-0378">Hydrolase</keyword>
<keyword evidence="3 4" id="KW-0663">Pyridoxal phosphate</keyword>
<dbReference type="UniPathway" id="UPA00253">
    <property type="reaction ID" value="UER00329"/>
</dbReference>
<evidence type="ECO:0000313" key="7">
    <source>
        <dbReference type="WBParaSite" id="SMUV_0000927201-mRNA-1"/>
    </source>
</evidence>
<dbReference type="InterPro" id="IPR015421">
    <property type="entry name" value="PyrdxlP-dep_Trfase_major"/>
</dbReference>
<dbReference type="WBParaSite" id="SMUV_0000927201-mRNA-1">
    <property type="protein sequence ID" value="SMUV_0000927201-mRNA-1"/>
    <property type="gene ID" value="SMUV_0000927201"/>
</dbReference>
<protein>
    <recommendedName>
        <fullName evidence="4 5">Kynureninase</fullName>
        <ecNumber evidence="4 5">3.7.1.3</ecNumber>
    </recommendedName>
    <alternativeName>
        <fullName evidence="4">L-kynurenine hydrolase</fullName>
    </alternativeName>
</protein>
<comment type="pathway">
    <text evidence="4 5">Cofactor biosynthesis; NAD(+) biosynthesis; quinolinate from L-kynurenine: step 2/3.</text>
</comment>
<accession>A0A0N5AWH2</accession>
<dbReference type="Proteomes" id="UP000046393">
    <property type="component" value="Unplaced"/>
</dbReference>
<evidence type="ECO:0000256" key="5">
    <source>
        <dbReference type="PIRNR" id="PIRNR038800"/>
    </source>
</evidence>
<sequence>MDIVKRLSEKIGNGSVEPTSYEFALALDKQDKLRNLRDEFYYPKMKDIPVADRSLVDPEADSIYMCGNSLGLLAKPSEKYMKEQFEKWSKLGVLGHTTGPLPWAHCDEAAVERVAKLAGAKAVEVALMNSLTVNLHCLLTAFYKPTKERYKILMEDHSFPTDYYAIESQISLHGYNPEESIICLKPRQGEECLRTEDIIEVIEKQGSSIAIVFFCGIHYYTGEYFDMELITKIGHSQGCLVGWDLAHAFANVPLHLHDWDCDFAVWCTYKYASSGAGGIGGAFVHERYKNDNRLRLTGWWGHKTSTRFNMDNKLELEEGAAGYRISTPPIMQMIPLLGALDVGVYRVISKTSIEELREKSLLLTGYLEYLINYHTGSSGTCKNFKNIHCKIITPSNPERRGCQLSLKLNIDITDVCIELGRRGVLVDKRHPNVIRVTPVHLYNSFTDVHRFVSAFLDCLKVFEEKNAVL</sequence>
<feature type="modified residue" description="N6-(pyridoxal phosphate)lysine" evidence="4">
    <location>
        <position position="270"/>
    </location>
</feature>
<name>A0A0N5AWH2_9BILA</name>
<dbReference type="GO" id="GO:0034354">
    <property type="term" value="P:'de novo' NAD+ biosynthetic process from L-tryptophan"/>
    <property type="evidence" value="ECO:0007669"/>
    <property type="project" value="UniProtKB-UniRule"/>
</dbReference>
<dbReference type="GO" id="GO:0005737">
    <property type="term" value="C:cytoplasm"/>
    <property type="evidence" value="ECO:0007669"/>
    <property type="project" value="UniProtKB-SubCell"/>
</dbReference>
<evidence type="ECO:0000256" key="4">
    <source>
        <dbReference type="HAMAP-Rule" id="MF_03017"/>
    </source>
</evidence>
<feature type="binding site" evidence="4">
    <location>
        <position position="244"/>
    </location>
    <ligand>
        <name>pyridoxal 5'-phosphate</name>
        <dbReference type="ChEBI" id="CHEBI:597326"/>
    </ligand>
</feature>
<comment type="similarity">
    <text evidence="4 5">Belongs to the kynureninase family.</text>
</comment>
<dbReference type="GO" id="GO:0019441">
    <property type="term" value="P:L-tryptophan catabolic process to kynurenine"/>
    <property type="evidence" value="ECO:0007669"/>
    <property type="project" value="TreeGrafter"/>
</dbReference>
<comment type="subunit">
    <text evidence="4 5">Homodimer.</text>
</comment>
<feature type="binding site" evidence="4">
    <location>
        <position position="269"/>
    </location>
    <ligand>
        <name>pyridoxal 5'-phosphate</name>
        <dbReference type="ChEBI" id="CHEBI:597326"/>
    </ligand>
</feature>
<evidence type="ECO:0000313" key="6">
    <source>
        <dbReference type="Proteomes" id="UP000046393"/>
    </source>
</evidence>
<dbReference type="GO" id="GO:0019805">
    <property type="term" value="P:quinolinate biosynthetic process"/>
    <property type="evidence" value="ECO:0007669"/>
    <property type="project" value="UniProtKB-UniRule"/>
</dbReference>
<comment type="caution">
    <text evidence="4">Lacks conserved residue(s) required for the propagation of feature annotation.</text>
</comment>
<comment type="subcellular location">
    <subcellularLocation>
        <location evidence="4 5">Cytoplasm</location>
    </subcellularLocation>
</comment>
<evidence type="ECO:0000256" key="3">
    <source>
        <dbReference type="ARBA" id="ARBA00022898"/>
    </source>
</evidence>
<reference evidence="7" key="1">
    <citation type="submission" date="2017-02" db="UniProtKB">
        <authorList>
            <consortium name="WormBaseParasite"/>
        </authorList>
    </citation>
    <scope>IDENTIFICATION</scope>
</reference>
<dbReference type="Pfam" id="PF22580">
    <property type="entry name" value="KYNU_C"/>
    <property type="match status" value="1"/>
</dbReference>
<comment type="pathway">
    <text evidence="4 5">Amino-acid degradation; L-kynurenine degradation; L-alanine and anthranilate from L-kynurenine: step 1/1.</text>
</comment>
<comment type="cofactor">
    <cofactor evidence="4 5">
        <name>pyridoxal 5'-phosphate</name>
        <dbReference type="ChEBI" id="CHEBI:597326"/>
    </cofactor>
</comment>
<dbReference type="EC" id="3.7.1.3" evidence="4 5"/>
<dbReference type="PANTHER" id="PTHR14084">
    <property type="entry name" value="KYNURENINASE"/>
    <property type="match status" value="1"/>
</dbReference>
<dbReference type="GO" id="GO:0097053">
    <property type="term" value="P:L-kynurenine catabolic process"/>
    <property type="evidence" value="ECO:0007669"/>
    <property type="project" value="UniProtKB-UniRule"/>
</dbReference>
<feature type="binding site" evidence="4">
    <location>
        <position position="299"/>
    </location>
    <ligand>
        <name>pyridoxal 5'-phosphate</name>
        <dbReference type="ChEBI" id="CHEBI:597326"/>
    </ligand>
</feature>
<dbReference type="STRING" id="451379.A0A0N5AWH2"/>
<dbReference type="FunFam" id="3.40.640.10:FF:000031">
    <property type="entry name" value="Kynureninase"/>
    <property type="match status" value="1"/>
</dbReference>
<dbReference type="GO" id="GO:0030170">
    <property type="term" value="F:pyridoxal phosphate binding"/>
    <property type="evidence" value="ECO:0007669"/>
    <property type="project" value="UniProtKB-UniRule"/>
</dbReference>
<evidence type="ECO:0000256" key="1">
    <source>
        <dbReference type="ARBA" id="ARBA00022642"/>
    </source>
</evidence>
<comment type="function">
    <text evidence="4 5">Catalyzes the cleavage of L-kynurenine (L-Kyn) and L-3-hydroxykynurenine (L-3OHKyn) into anthranilic acid (AA) and 3-hydroxyanthranilic acid (3-OHAA), respectively.</text>
</comment>
<keyword evidence="6" id="KW-1185">Reference proteome</keyword>
<organism evidence="6 7">
    <name type="scientific">Syphacia muris</name>
    <dbReference type="NCBI Taxonomy" id="451379"/>
    <lineage>
        <taxon>Eukaryota</taxon>
        <taxon>Metazoa</taxon>
        <taxon>Ecdysozoa</taxon>
        <taxon>Nematoda</taxon>
        <taxon>Chromadorea</taxon>
        <taxon>Rhabditida</taxon>
        <taxon>Spirurina</taxon>
        <taxon>Oxyuridomorpha</taxon>
        <taxon>Oxyuroidea</taxon>
        <taxon>Oxyuridae</taxon>
        <taxon>Syphacia</taxon>
    </lineage>
</organism>
<feature type="binding site" evidence="4">
    <location>
        <position position="247"/>
    </location>
    <ligand>
        <name>pyridoxal 5'-phosphate</name>
        <dbReference type="ChEBI" id="CHEBI:597326"/>
    </ligand>
</feature>
<dbReference type="UniPathway" id="UPA00334">
    <property type="reaction ID" value="UER00455"/>
</dbReference>